<name>A0AA96GF06_9BACT</name>
<evidence type="ECO:0000256" key="2">
    <source>
        <dbReference type="ARBA" id="ARBA00022723"/>
    </source>
</evidence>
<dbReference type="InterPro" id="IPR051453">
    <property type="entry name" value="MBL_Glyoxalase_II"/>
</dbReference>
<dbReference type="InterPro" id="IPR001387">
    <property type="entry name" value="Cro/C1-type_HTH"/>
</dbReference>
<dbReference type="Proteomes" id="UP001302494">
    <property type="component" value="Chromosome"/>
</dbReference>
<dbReference type="KEGG" id="nneo:PQG83_14775"/>
<evidence type="ECO:0000313" key="6">
    <source>
        <dbReference type="EMBL" id="WNM61014.1"/>
    </source>
</evidence>
<evidence type="ECO:0000256" key="1">
    <source>
        <dbReference type="ARBA" id="ARBA00001947"/>
    </source>
</evidence>
<dbReference type="GO" id="GO:0016787">
    <property type="term" value="F:hydrolase activity"/>
    <property type="evidence" value="ECO:0007669"/>
    <property type="project" value="UniProtKB-KW"/>
</dbReference>
<dbReference type="AlphaFoldDB" id="A0AA96GF06"/>
<evidence type="ECO:0000256" key="4">
    <source>
        <dbReference type="ARBA" id="ARBA00022833"/>
    </source>
</evidence>
<keyword evidence="3" id="KW-0378">Hydrolase</keyword>
<dbReference type="SMART" id="SM00849">
    <property type="entry name" value="Lactamase_B"/>
    <property type="match status" value="1"/>
</dbReference>
<evidence type="ECO:0000256" key="3">
    <source>
        <dbReference type="ARBA" id="ARBA00022801"/>
    </source>
</evidence>
<dbReference type="Pfam" id="PF00753">
    <property type="entry name" value="Lactamase_B"/>
    <property type="match status" value="1"/>
</dbReference>
<dbReference type="SUPFAM" id="SSF56281">
    <property type="entry name" value="Metallo-hydrolase/oxidoreductase"/>
    <property type="match status" value="1"/>
</dbReference>
<keyword evidence="4" id="KW-0862">Zinc</keyword>
<dbReference type="GO" id="GO:0003677">
    <property type="term" value="F:DNA binding"/>
    <property type="evidence" value="ECO:0007669"/>
    <property type="project" value="InterPro"/>
</dbReference>
<dbReference type="EMBL" id="CP116968">
    <property type="protein sequence ID" value="WNM61014.1"/>
    <property type="molecule type" value="Genomic_DNA"/>
</dbReference>
<gene>
    <name evidence="6" type="ORF">PQG83_14775</name>
</gene>
<accession>A0AA96GF06</accession>
<dbReference type="InterPro" id="IPR010982">
    <property type="entry name" value="Lambda_DNA-bd_dom_sf"/>
</dbReference>
<protein>
    <submittedName>
        <fullName evidence="6">MBL fold metallo-hydrolase</fullName>
    </submittedName>
</protein>
<organism evidence="6 7">
    <name type="scientific">Candidatus Nitrospira neomarina</name>
    <dbReference type="NCBI Taxonomy" id="3020899"/>
    <lineage>
        <taxon>Bacteria</taxon>
        <taxon>Pseudomonadati</taxon>
        <taxon>Nitrospirota</taxon>
        <taxon>Nitrospiria</taxon>
        <taxon>Nitrospirales</taxon>
        <taxon>Nitrospiraceae</taxon>
        <taxon>Nitrospira</taxon>
    </lineage>
</organism>
<dbReference type="Gene3D" id="3.60.15.10">
    <property type="entry name" value="Ribonuclease Z/Hydroxyacylglutathione hydrolase-like"/>
    <property type="match status" value="1"/>
</dbReference>
<reference evidence="6 7" key="1">
    <citation type="submission" date="2023-01" db="EMBL/GenBank/DDBJ databases">
        <title>Cultivation and genomic characterization of new, ubiquitous marine nitrite-oxidizing bacteria from the Nitrospirales.</title>
        <authorList>
            <person name="Mueller A.J."/>
            <person name="Daebeler A."/>
            <person name="Herbold C.W."/>
            <person name="Kirkegaard R.H."/>
            <person name="Daims H."/>
        </authorList>
    </citation>
    <scope>NUCLEOTIDE SEQUENCE [LARGE SCALE GENOMIC DNA]</scope>
    <source>
        <strain evidence="6 7">DK</strain>
    </source>
</reference>
<comment type="cofactor">
    <cofactor evidence="1">
        <name>Zn(2+)</name>
        <dbReference type="ChEBI" id="CHEBI:29105"/>
    </cofactor>
</comment>
<dbReference type="InterPro" id="IPR036866">
    <property type="entry name" value="RibonucZ/Hydroxyglut_hydro"/>
</dbReference>
<sequence>MSLEDEFCDIIKKARFGQGLGIEILAELAKMEQAEVEHLEKGHRPPTKGEIQGISQALHLRVGPLISLTLDGWLPQPQPEWTTERDLVETIKGDIGGYEVKGYLLTDPATKQALMIDTGYNAKQMLASISRRDLTLIGVCLTHGHTDHAGGLEEILSRWPVPVYLGNGDFDLLPWRPPDASIKIPANHQVIALGELTVECLATPGHTPGGFCYLLSLKGQALCFVGDTLFSGSVGRSNPFSLYPQHLQSVRHTLLHLPKDTALFPGHGPSTTVTEEQAHNPFA</sequence>
<dbReference type="InterPro" id="IPR001279">
    <property type="entry name" value="Metallo-B-lactamas"/>
</dbReference>
<dbReference type="Gene3D" id="1.10.260.40">
    <property type="entry name" value="lambda repressor-like DNA-binding domains"/>
    <property type="match status" value="1"/>
</dbReference>
<dbReference type="GO" id="GO:0046872">
    <property type="term" value="F:metal ion binding"/>
    <property type="evidence" value="ECO:0007669"/>
    <property type="project" value="UniProtKB-KW"/>
</dbReference>
<dbReference type="PANTHER" id="PTHR46233">
    <property type="entry name" value="HYDROXYACYLGLUTATHIONE HYDROLASE GLOC"/>
    <property type="match status" value="1"/>
</dbReference>
<evidence type="ECO:0000313" key="7">
    <source>
        <dbReference type="Proteomes" id="UP001302494"/>
    </source>
</evidence>
<dbReference type="RefSeq" id="WP_312742552.1">
    <property type="nucleotide sequence ID" value="NZ_CP116968.1"/>
</dbReference>
<dbReference type="PANTHER" id="PTHR46233:SF3">
    <property type="entry name" value="HYDROXYACYLGLUTATHIONE HYDROLASE GLOC"/>
    <property type="match status" value="1"/>
</dbReference>
<keyword evidence="7" id="KW-1185">Reference proteome</keyword>
<feature type="domain" description="Metallo-beta-lactamase" evidence="5">
    <location>
        <begin position="99"/>
        <end position="267"/>
    </location>
</feature>
<proteinExistence type="predicted"/>
<keyword evidence="2" id="KW-0479">Metal-binding</keyword>
<dbReference type="SUPFAM" id="SSF47413">
    <property type="entry name" value="lambda repressor-like DNA-binding domains"/>
    <property type="match status" value="1"/>
</dbReference>
<evidence type="ECO:0000259" key="5">
    <source>
        <dbReference type="SMART" id="SM00849"/>
    </source>
</evidence>
<dbReference type="CDD" id="cd00093">
    <property type="entry name" value="HTH_XRE"/>
    <property type="match status" value="1"/>
</dbReference>